<keyword evidence="2" id="KW-0472">Membrane</keyword>
<evidence type="ECO:0000256" key="2">
    <source>
        <dbReference type="SAM" id="Phobius"/>
    </source>
</evidence>
<keyword evidence="2" id="KW-0812">Transmembrane</keyword>
<protein>
    <submittedName>
        <fullName evidence="4">Sugar transferase involved in LPS biosynthesis (Colanic, teichoic acid)</fullName>
    </submittedName>
</protein>
<feature type="domain" description="Bacterial sugar transferase" evidence="3">
    <location>
        <begin position="80"/>
        <end position="261"/>
    </location>
</feature>
<evidence type="ECO:0000256" key="1">
    <source>
        <dbReference type="ARBA" id="ARBA00006464"/>
    </source>
</evidence>
<comment type="caution">
    <text evidence="4">The sequence shown here is derived from an EMBL/GenBank/DDBJ whole genome shotgun (WGS) entry which is preliminary data.</text>
</comment>
<dbReference type="InterPro" id="IPR003362">
    <property type="entry name" value="Bact_transf"/>
</dbReference>
<name>A0ABY1PVC7_9BACT</name>
<dbReference type="GO" id="GO:0016740">
    <property type="term" value="F:transferase activity"/>
    <property type="evidence" value="ECO:0007669"/>
    <property type="project" value="UniProtKB-KW"/>
</dbReference>
<dbReference type="RefSeq" id="WP_283431231.1">
    <property type="nucleotide sequence ID" value="NZ_FXUG01000001.1"/>
</dbReference>
<evidence type="ECO:0000259" key="3">
    <source>
        <dbReference type="Pfam" id="PF02397"/>
    </source>
</evidence>
<evidence type="ECO:0000313" key="5">
    <source>
        <dbReference type="Proteomes" id="UP001158067"/>
    </source>
</evidence>
<dbReference type="PANTHER" id="PTHR30576">
    <property type="entry name" value="COLANIC BIOSYNTHESIS UDP-GLUCOSE LIPID CARRIER TRANSFERASE"/>
    <property type="match status" value="1"/>
</dbReference>
<dbReference type="EMBL" id="FXUG01000001">
    <property type="protein sequence ID" value="SMP44201.1"/>
    <property type="molecule type" value="Genomic_DNA"/>
</dbReference>
<dbReference type="Pfam" id="PF02397">
    <property type="entry name" value="Bac_transf"/>
    <property type="match status" value="1"/>
</dbReference>
<reference evidence="4 5" key="1">
    <citation type="submission" date="2017-05" db="EMBL/GenBank/DDBJ databases">
        <authorList>
            <person name="Varghese N."/>
            <person name="Submissions S."/>
        </authorList>
    </citation>
    <scope>NUCLEOTIDE SEQUENCE [LARGE SCALE GENOMIC DNA]</scope>
    <source>
        <strain evidence="4 5">DSM 25457</strain>
    </source>
</reference>
<comment type="similarity">
    <text evidence="1">Belongs to the bacterial sugar transferase family.</text>
</comment>
<proteinExistence type="inferred from homology"/>
<keyword evidence="5" id="KW-1185">Reference proteome</keyword>
<organism evidence="4 5">
    <name type="scientific">Neorhodopirellula lusitana</name>
    <dbReference type="NCBI Taxonomy" id="445327"/>
    <lineage>
        <taxon>Bacteria</taxon>
        <taxon>Pseudomonadati</taxon>
        <taxon>Planctomycetota</taxon>
        <taxon>Planctomycetia</taxon>
        <taxon>Pirellulales</taxon>
        <taxon>Pirellulaceae</taxon>
        <taxon>Neorhodopirellula</taxon>
    </lineage>
</organism>
<sequence>MSQASSGPLIYDLPTNYELRGGAAHMPGSVVHVPHYRRPHPKTAATNARSGADDQPSIRIDSVVSREPVTAKPSAYFQAKPLIEFIGTAILMIVAIPIMAVVAGFILVLQGRPVFYRQTRVGKHGILFRIWKFRSMRNHAEQQTGAVWSGDNDPRVTAIGKWLRCSHIDELPQLLNILAGDMSLIGPRPERPEFVCELSRELPAYMERLRVRPGITGLAQLGLGYDHSISDVEHKIELDIKYINEASLRGDCRLFLQTFPYIAQMLWNRWSADHQTTKAVPSHSLTSSKALCSHSDAEPLNAASDKTTRSLAG</sequence>
<keyword evidence="4" id="KW-0808">Transferase</keyword>
<gene>
    <name evidence="4" type="ORF">SAMN06265222_1011092</name>
</gene>
<accession>A0ABY1PVC7</accession>
<dbReference type="PANTHER" id="PTHR30576:SF0">
    <property type="entry name" value="UNDECAPRENYL-PHOSPHATE N-ACETYLGALACTOSAMINYL 1-PHOSPHATE TRANSFERASE-RELATED"/>
    <property type="match status" value="1"/>
</dbReference>
<feature type="transmembrane region" description="Helical" evidence="2">
    <location>
        <begin position="85"/>
        <end position="109"/>
    </location>
</feature>
<evidence type="ECO:0000313" key="4">
    <source>
        <dbReference type="EMBL" id="SMP44201.1"/>
    </source>
</evidence>
<keyword evidence="2" id="KW-1133">Transmembrane helix</keyword>
<dbReference type="Proteomes" id="UP001158067">
    <property type="component" value="Unassembled WGS sequence"/>
</dbReference>